<evidence type="ECO:0000256" key="31">
    <source>
        <dbReference type="ARBA" id="ARBA00048990"/>
    </source>
</evidence>
<evidence type="ECO:0000256" key="32">
    <source>
        <dbReference type="ARBA" id="ARBA00049443"/>
    </source>
</evidence>
<evidence type="ECO:0000256" key="24">
    <source>
        <dbReference type="ARBA" id="ARBA00047426"/>
    </source>
</evidence>
<evidence type="ECO:0000256" key="22">
    <source>
        <dbReference type="ARBA" id="ARBA00033301"/>
    </source>
</evidence>
<dbReference type="GO" id="GO:0006629">
    <property type="term" value="P:lipid metabolic process"/>
    <property type="evidence" value="ECO:0007669"/>
    <property type="project" value="UniProtKB-KW"/>
</dbReference>
<evidence type="ECO:0000256" key="2">
    <source>
        <dbReference type="ARBA" id="ARBA00004389"/>
    </source>
</evidence>
<comment type="catalytic activity">
    <reaction evidence="33">
        <text>octan-3-one + NADPH + O2 + H(+) = pentyl propanoate + NADP(+) + H2O</text>
        <dbReference type="Rhea" id="RHEA:54840"/>
        <dbReference type="ChEBI" id="CHEBI:15377"/>
        <dbReference type="ChEBI" id="CHEBI:15378"/>
        <dbReference type="ChEBI" id="CHEBI:15379"/>
        <dbReference type="ChEBI" id="CHEBI:57783"/>
        <dbReference type="ChEBI" id="CHEBI:58349"/>
        <dbReference type="ChEBI" id="CHEBI:80946"/>
        <dbReference type="ChEBI" id="CHEBI:87373"/>
    </reaction>
    <physiologicalReaction direction="left-to-right" evidence="33">
        <dbReference type="Rhea" id="RHEA:54841"/>
    </physiologicalReaction>
</comment>
<evidence type="ECO:0000256" key="21">
    <source>
        <dbReference type="ARBA" id="ARBA00033213"/>
    </source>
</evidence>
<keyword evidence="11" id="KW-0256">Endoplasmic reticulum</keyword>
<evidence type="ECO:0000256" key="3">
    <source>
        <dbReference type="ARBA" id="ARBA00004524"/>
    </source>
</evidence>
<dbReference type="OrthoDB" id="9778740at2"/>
<dbReference type="InterPro" id="IPR002257">
    <property type="entry name" value="Flavin_mOase_5"/>
</dbReference>
<evidence type="ECO:0000256" key="26">
    <source>
        <dbReference type="ARBA" id="ARBA00047855"/>
    </source>
</evidence>
<evidence type="ECO:0000256" key="27">
    <source>
        <dbReference type="ARBA" id="ARBA00047864"/>
    </source>
</evidence>
<dbReference type="AlphaFoldDB" id="A0A2A8D1G9"/>
<keyword evidence="10" id="KW-0812">Transmembrane</keyword>
<proteinExistence type="inferred from homology"/>
<keyword evidence="36" id="KW-1185">Reference proteome</keyword>
<comment type="catalytic activity">
    <reaction evidence="28">
        <text>hexan-3-one + NADPH + O2 + H(+) = ethyl butanoate + NADP(+) + H2O</text>
        <dbReference type="Rhea" id="RHEA:54844"/>
        <dbReference type="ChEBI" id="CHEBI:15377"/>
        <dbReference type="ChEBI" id="CHEBI:15378"/>
        <dbReference type="ChEBI" id="CHEBI:15379"/>
        <dbReference type="ChEBI" id="CHEBI:57783"/>
        <dbReference type="ChEBI" id="CHEBI:58349"/>
        <dbReference type="ChEBI" id="CHEBI:88764"/>
        <dbReference type="ChEBI" id="CHEBI:89891"/>
    </reaction>
    <physiologicalReaction direction="left-to-right" evidence="28">
        <dbReference type="Rhea" id="RHEA:54845"/>
    </physiologicalReaction>
</comment>
<comment type="catalytic activity">
    <reaction evidence="27">
        <text>NADPH + O2 + H(+) = H2O2 + NADP(+)</text>
        <dbReference type="Rhea" id="RHEA:11260"/>
        <dbReference type="ChEBI" id="CHEBI:15378"/>
        <dbReference type="ChEBI" id="CHEBI:15379"/>
        <dbReference type="ChEBI" id="CHEBI:16240"/>
        <dbReference type="ChEBI" id="CHEBI:57783"/>
        <dbReference type="ChEBI" id="CHEBI:58349"/>
        <dbReference type="EC" id="1.6.3.1"/>
    </reaction>
    <physiologicalReaction direction="left-to-right" evidence="27">
        <dbReference type="Rhea" id="RHEA:11261"/>
    </physiologicalReaction>
</comment>
<evidence type="ECO:0000256" key="23">
    <source>
        <dbReference type="ARBA" id="ARBA00045722"/>
    </source>
</evidence>
<evidence type="ECO:0000256" key="20">
    <source>
        <dbReference type="ARBA" id="ARBA00029728"/>
    </source>
</evidence>
<evidence type="ECO:0000313" key="35">
    <source>
        <dbReference type="EMBL" id="PEN14756.1"/>
    </source>
</evidence>
<accession>A0A2A8D1G9</accession>
<comment type="catalytic activity">
    <reaction evidence="25">
        <text>heptan-2-one + NADPH + O2 + H(+) = pentyl acetate + NADP(+) + H2O</text>
        <dbReference type="Rhea" id="RHEA:54836"/>
        <dbReference type="ChEBI" id="CHEBI:5672"/>
        <dbReference type="ChEBI" id="CHEBI:15377"/>
        <dbReference type="ChEBI" id="CHEBI:15378"/>
        <dbReference type="ChEBI" id="CHEBI:15379"/>
        <dbReference type="ChEBI" id="CHEBI:57783"/>
        <dbReference type="ChEBI" id="CHEBI:58349"/>
        <dbReference type="ChEBI" id="CHEBI:87362"/>
    </reaction>
    <physiologicalReaction direction="left-to-right" evidence="25">
        <dbReference type="Rhea" id="RHEA:54837"/>
    </physiologicalReaction>
</comment>
<evidence type="ECO:0000256" key="7">
    <source>
        <dbReference type="ARBA" id="ARBA00022481"/>
    </source>
</evidence>
<evidence type="ECO:0000256" key="16">
    <source>
        <dbReference type="ARBA" id="ARBA00023002"/>
    </source>
</evidence>
<evidence type="ECO:0000256" key="30">
    <source>
        <dbReference type="ARBA" id="ARBA00048989"/>
    </source>
</evidence>
<comment type="catalytic activity">
    <reaction evidence="32">
        <text>N,N-dimethylaniline + NADPH + O2 + H(+) = N,N-dimethylaniline N-oxide + NADP(+) + H2O</text>
        <dbReference type="Rhea" id="RHEA:24468"/>
        <dbReference type="ChEBI" id="CHEBI:15377"/>
        <dbReference type="ChEBI" id="CHEBI:15378"/>
        <dbReference type="ChEBI" id="CHEBI:15379"/>
        <dbReference type="ChEBI" id="CHEBI:16269"/>
        <dbReference type="ChEBI" id="CHEBI:17735"/>
        <dbReference type="ChEBI" id="CHEBI:57783"/>
        <dbReference type="ChEBI" id="CHEBI:58349"/>
        <dbReference type="EC" id="1.14.13.8"/>
    </reaction>
    <physiologicalReaction direction="left-to-right" evidence="32">
        <dbReference type="Rhea" id="RHEA:24469"/>
    </physiologicalReaction>
</comment>
<comment type="catalytic activity">
    <reaction evidence="26">
        <text>sulcatone + NADPH + O2 + H(+) = 4-methylpent-3-en-1-yl acetate + NADP(+) + H2O</text>
        <dbReference type="Rhea" id="RHEA:54864"/>
        <dbReference type="ChEBI" id="CHEBI:15377"/>
        <dbReference type="ChEBI" id="CHEBI:15378"/>
        <dbReference type="ChEBI" id="CHEBI:15379"/>
        <dbReference type="ChEBI" id="CHEBI:16310"/>
        <dbReference type="ChEBI" id="CHEBI:57783"/>
        <dbReference type="ChEBI" id="CHEBI:58349"/>
        <dbReference type="ChEBI" id="CHEBI:138373"/>
    </reaction>
    <physiologicalReaction direction="left-to-right" evidence="26">
        <dbReference type="Rhea" id="RHEA:54865"/>
    </physiologicalReaction>
</comment>
<dbReference type="SUPFAM" id="SSF51905">
    <property type="entry name" value="FAD/NAD(P)-binding domain"/>
    <property type="match status" value="2"/>
</dbReference>
<dbReference type="InterPro" id="IPR000960">
    <property type="entry name" value="Flavin_mOase"/>
</dbReference>
<comment type="cofactor">
    <cofactor evidence="1">
        <name>FAD</name>
        <dbReference type="ChEBI" id="CHEBI:57692"/>
    </cofactor>
</comment>
<keyword evidence="14" id="KW-0521">NADP</keyword>
<evidence type="ECO:0000256" key="15">
    <source>
        <dbReference type="ARBA" id="ARBA00022989"/>
    </source>
</evidence>
<dbReference type="Proteomes" id="UP000220102">
    <property type="component" value="Unassembled WGS sequence"/>
</dbReference>
<comment type="similarity">
    <text evidence="4">Belongs to the FMO family.</text>
</comment>
<gene>
    <name evidence="35" type="ORF">CRI94_00210</name>
</gene>
<evidence type="ECO:0000256" key="12">
    <source>
        <dbReference type="ARBA" id="ARBA00022827"/>
    </source>
</evidence>
<comment type="catalytic activity">
    <reaction evidence="29">
        <text>octan-3-one + NADPH + O2 + H(+) = ethyl hexanoate + NADP(+) + H2O</text>
        <dbReference type="Rhea" id="RHEA:54856"/>
        <dbReference type="ChEBI" id="CHEBI:15377"/>
        <dbReference type="ChEBI" id="CHEBI:15378"/>
        <dbReference type="ChEBI" id="CHEBI:15379"/>
        <dbReference type="ChEBI" id="CHEBI:57783"/>
        <dbReference type="ChEBI" id="CHEBI:58349"/>
        <dbReference type="ChEBI" id="CHEBI:80946"/>
        <dbReference type="ChEBI" id="CHEBI:86055"/>
    </reaction>
    <physiologicalReaction direction="left-to-right" evidence="29">
        <dbReference type="Rhea" id="RHEA:54857"/>
    </physiologicalReaction>
</comment>
<evidence type="ECO:0000256" key="9">
    <source>
        <dbReference type="ARBA" id="ARBA00022630"/>
    </source>
</evidence>
<protein>
    <recommendedName>
        <fullName evidence="6">Flavin-containing monooxygenase 5</fullName>
        <ecNumber evidence="5">1.6.3.1</ecNumber>
    </recommendedName>
    <alternativeName>
        <fullName evidence="22">Dimethylaniline monooxygenase [N-oxide-forming] 5</fullName>
    </alternativeName>
    <alternativeName>
        <fullName evidence="20">Dimethylaniline oxidase 5</fullName>
    </alternativeName>
    <alternativeName>
        <fullName evidence="21">NADPH oxidase</fullName>
    </alternativeName>
</protein>
<comment type="catalytic activity">
    <reaction evidence="24">
        <text>hexan-3-one + NADPH + O2 + H(+) = propyl propanoate + NADP(+) + H2O</text>
        <dbReference type="Rhea" id="RHEA:54848"/>
        <dbReference type="ChEBI" id="CHEBI:15377"/>
        <dbReference type="ChEBI" id="CHEBI:15378"/>
        <dbReference type="ChEBI" id="CHEBI:15379"/>
        <dbReference type="ChEBI" id="CHEBI:57783"/>
        <dbReference type="ChEBI" id="CHEBI:58349"/>
        <dbReference type="ChEBI" id="CHEBI:89828"/>
        <dbReference type="ChEBI" id="CHEBI:89891"/>
    </reaction>
    <physiologicalReaction direction="left-to-right" evidence="24">
        <dbReference type="Rhea" id="RHEA:54849"/>
    </physiologicalReaction>
</comment>
<evidence type="ECO:0000256" key="14">
    <source>
        <dbReference type="ARBA" id="ARBA00022857"/>
    </source>
</evidence>
<dbReference type="PRINTS" id="PR01125">
    <property type="entry name" value="FMOXYGENASE5"/>
</dbReference>
<dbReference type="GO" id="GO:0050661">
    <property type="term" value="F:NADP binding"/>
    <property type="evidence" value="ECO:0007669"/>
    <property type="project" value="InterPro"/>
</dbReference>
<evidence type="ECO:0000313" key="36">
    <source>
        <dbReference type="Proteomes" id="UP000220102"/>
    </source>
</evidence>
<dbReference type="EC" id="1.6.3.1" evidence="5"/>
<evidence type="ECO:0000256" key="19">
    <source>
        <dbReference type="ARBA" id="ARBA00023136"/>
    </source>
</evidence>
<evidence type="ECO:0000256" key="29">
    <source>
        <dbReference type="ARBA" id="ARBA00048459"/>
    </source>
</evidence>
<keyword evidence="16" id="KW-0560">Oxidoreductase</keyword>
<evidence type="ECO:0000256" key="8">
    <source>
        <dbReference type="ARBA" id="ARBA00022553"/>
    </source>
</evidence>
<keyword evidence="13" id="KW-0492">Microsome</keyword>
<dbReference type="EMBL" id="PDEQ01000001">
    <property type="protein sequence ID" value="PEN14756.1"/>
    <property type="molecule type" value="Genomic_DNA"/>
</dbReference>
<evidence type="ECO:0000256" key="6">
    <source>
        <dbReference type="ARBA" id="ARBA00019213"/>
    </source>
</evidence>
<comment type="function">
    <text evidence="23">Acts as a Baeyer-Villiger monooxygenase on a broad range of substrates. Catalyzes the insertion of an oxygen atom into a carbon-carbon bond adjacent to a carbonyl, which converts ketones to esters. Active on diverse carbonyl compounds, whereas soft nucleophiles are mostly non- or poorly reactive. In contrast with other forms of FMO it is non- or poorly active on 'classical' substrates such as drugs, pesticides, and dietary components containing soft nucleophilic heteroatoms. Able to oxidize drug molecules bearing a carbonyl group on an aliphatic chain, such as nabumetone and pentoxifylline. Also, in the absence of substrates, shows slow but yet significant NADPH oxidase activity. Acts as a positive modulator of cholesterol biosynthesis as well as glucose homeostasis, promoting metabolic aging via pleiotropic effects.</text>
</comment>
<keyword evidence="15" id="KW-1133">Transmembrane helix</keyword>
<dbReference type="FunFam" id="3.50.50.60:FF:000159">
    <property type="entry name" value="Dimethylaniline monooxygenase [N-oxide-forming]"/>
    <property type="match status" value="1"/>
</dbReference>
<dbReference type="Gene3D" id="3.50.50.60">
    <property type="entry name" value="FAD/NAD(P)-binding domain"/>
    <property type="match status" value="1"/>
</dbReference>
<sequence length="463" mass="52484">MNASVSDALARRCLLKGQKACIIGAGISGLTAAKALSDRGLLYDHFELGSDIGGLWRFENDNRRSAAYRTLHINSSKHNMELDDFPMPDDFPVFGHHADVLQYFEDYADSFDLRESITFNTGVEQVERDGRNRWTVTLTTGERRTYGAVIVATGHHWNPRWPDFPGSFAGEELHSHDYTEPRDFLGKRVLVVGIGNSACDIVVDLSRMADHVTLSTRSSAWILPKYILGQPLDQWTNPYMERLPVSVRRLLFKLLVWISVGDQETYGLPKPDHDLMEEHPTISQELLSQIGHGRVEVKPNIDRLDGDSVSFEDGTSEAYDAVIYATGYDITFPFLPDDLFSVEENQVRLFRYIVPPNTPGLYFLGLIQPLGALMPLVEKQSKWVAMLLDGAAILPEPDAMEEAIDDELKAMRKRYTGSPRHTIQVDFWNYMRQIEREMRRGKKRAQREGPAHTMNRGEPVEAS</sequence>
<keyword evidence="12" id="KW-0274">FAD</keyword>
<name>A0A2A8D1G9_9BACT</name>
<comment type="subcellular location">
    <subcellularLocation>
        <location evidence="2">Endoplasmic reticulum membrane</location>
        <topology evidence="2">Single-pass membrane protein</topology>
    </subcellularLocation>
    <subcellularLocation>
        <location evidence="3">Microsome membrane</location>
    </subcellularLocation>
</comment>
<dbReference type="InterPro" id="IPR036188">
    <property type="entry name" value="FAD/NAD-bd_sf"/>
</dbReference>
<evidence type="ECO:0000256" key="34">
    <source>
        <dbReference type="SAM" id="MobiDB-lite"/>
    </source>
</evidence>
<evidence type="ECO:0000256" key="5">
    <source>
        <dbReference type="ARBA" id="ARBA00012698"/>
    </source>
</evidence>
<dbReference type="PIRSF" id="PIRSF000332">
    <property type="entry name" value="FMO"/>
    <property type="match status" value="1"/>
</dbReference>
<keyword evidence="17 35" id="KW-0503">Monooxygenase</keyword>
<comment type="catalytic activity">
    <reaction evidence="30">
        <text>(2E)-geranial + NADPH + O2 + H(+) = (1E)-2,6-dimethylhepta-1,5-dien-1-yl formate + NADP(+) + H2O</text>
        <dbReference type="Rhea" id="RHEA:54860"/>
        <dbReference type="ChEBI" id="CHEBI:15377"/>
        <dbReference type="ChEBI" id="CHEBI:15378"/>
        <dbReference type="ChEBI" id="CHEBI:15379"/>
        <dbReference type="ChEBI" id="CHEBI:16980"/>
        <dbReference type="ChEBI" id="CHEBI:57783"/>
        <dbReference type="ChEBI" id="CHEBI:58349"/>
        <dbReference type="ChEBI" id="CHEBI:138375"/>
    </reaction>
    <physiologicalReaction direction="left-to-right" evidence="30">
        <dbReference type="Rhea" id="RHEA:54861"/>
    </physiologicalReaction>
</comment>
<organism evidence="35 36">
    <name type="scientific">Longibacter salinarum</name>
    <dbReference type="NCBI Taxonomy" id="1850348"/>
    <lineage>
        <taxon>Bacteria</taxon>
        <taxon>Pseudomonadati</taxon>
        <taxon>Rhodothermota</taxon>
        <taxon>Rhodothermia</taxon>
        <taxon>Rhodothermales</taxon>
        <taxon>Salisaetaceae</taxon>
        <taxon>Longibacter</taxon>
    </lineage>
</organism>
<evidence type="ECO:0000256" key="13">
    <source>
        <dbReference type="ARBA" id="ARBA00022848"/>
    </source>
</evidence>
<keyword evidence="19" id="KW-0472">Membrane</keyword>
<dbReference type="GO" id="GO:0050660">
    <property type="term" value="F:flavin adenine dinucleotide binding"/>
    <property type="evidence" value="ECO:0007669"/>
    <property type="project" value="InterPro"/>
</dbReference>
<dbReference type="GO" id="GO:0016174">
    <property type="term" value="F:NAD(P)H oxidase H2O2-forming activity"/>
    <property type="evidence" value="ECO:0007669"/>
    <property type="project" value="UniProtKB-EC"/>
</dbReference>
<evidence type="ECO:0000256" key="25">
    <source>
        <dbReference type="ARBA" id="ARBA00047574"/>
    </source>
</evidence>
<reference evidence="35 36" key="1">
    <citation type="submission" date="2017-10" db="EMBL/GenBank/DDBJ databases">
        <title>Draft genome of Longibacter Salinarum.</title>
        <authorList>
            <person name="Goh K.M."/>
            <person name="Shamsir M.S."/>
            <person name="Lim S.W."/>
        </authorList>
    </citation>
    <scope>NUCLEOTIDE SEQUENCE [LARGE SCALE GENOMIC DNA]</scope>
    <source>
        <strain evidence="35 36">KCTC 52045</strain>
    </source>
</reference>
<keyword evidence="8" id="KW-0597">Phosphoprotein</keyword>
<comment type="catalytic activity">
    <reaction evidence="31">
        <text>heptan-4-one + NADPH + O2 + H(+) = propyl butanoate + NADP(+) + H2O</text>
        <dbReference type="Rhea" id="RHEA:54852"/>
        <dbReference type="ChEBI" id="CHEBI:15377"/>
        <dbReference type="ChEBI" id="CHEBI:15378"/>
        <dbReference type="ChEBI" id="CHEBI:15379"/>
        <dbReference type="ChEBI" id="CHEBI:57783"/>
        <dbReference type="ChEBI" id="CHEBI:58349"/>
        <dbReference type="ChEBI" id="CHEBI:89484"/>
        <dbReference type="ChEBI" id="CHEBI:89719"/>
    </reaction>
    <physiologicalReaction direction="left-to-right" evidence="31">
        <dbReference type="Rhea" id="RHEA:54853"/>
    </physiologicalReaction>
</comment>
<dbReference type="InterPro" id="IPR050346">
    <property type="entry name" value="FMO-like"/>
</dbReference>
<evidence type="ECO:0000256" key="18">
    <source>
        <dbReference type="ARBA" id="ARBA00023098"/>
    </source>
</evidence>
<dbReference type="Pfam" id="PF00743">
    <property type="entry name" value="FMO-like"/>
    <property type="match status" value="1"/>
</dbReference>
<dbReference type="InterPro" id="IPR020946">
    <property type="entry name" value="Flavin_mOase-like"/>
</dbReference>
<evidence type="ECO:0000256" key="17">
    <source>
        <dbReference type="ARBA" id="ARBA00023033"/>
    </source>
</evidence>
<dbReference type="PANTHER" id="PTHR23023">
    <property type="entry name" value="DIMETHYLANILINE MONOOXYGENASE"/>
    <property type="match status" value="1"/>
</dbReference>
<keyword evidence="9" id="KW-0285">Flavoprotein</keyword>
<dbReference type="PRINTS" id="PR00370">
    <property type="entry name" value="FMOXYGENASE"/>
</dbReference>
<dbReference type="GO" id="GO:0004499">
    <property type="term" value="F:N,N-dimethylaniline monooxygenase activity"/>
    <property type="evidence" value="ECO:0007669"/>
    <property type="project" value="InterPro"/>
</dbReference>
<keyword evidence="7" id="KW-0488">Methylation</keyword>
<comment type="caution">
    <text evidence="35">The sequence shown here is derived from an EMBL/GenBank/DDBJ whole genome shotgun (WGS) entry which is preliminary data.</text>
</comment>
<evidence type="ECO:0000256" key="11">
    <source>
        <dbReference type="ARBA" id="ARBA00022824"/>
    </source>
</evidence>
<evidence type="ECO:0000256" key="33">
    <source>
        <dbReference type="ARBA" id="ARBA00049475"/>
    </source>
</evidence>
<evidence type="ECO:0000256" key="1">
    <source>
        <dbReference type="ARBA" id="ARBA00001974"/>
    </source>
</evidence>
<feature type="region of interest" description="Disordered" evidence="34">
    <location>
        <begin position="439"/>
        <end position="463"/>
    </location>
</feature>
<evidence type="ECO:0000256" key="28">
    <source>
        <dbReference type="ARBA" id="ARBA00047977"/>
    </source>
</evidence>
<evidence type="ECO:0000256" key="10">
    <source>
        <dbReference type="ARBA" id="ARBA00022692"/>
    </source>
</evidence>
<keyword evidence="18" id="KW-0443">Lipid metabolism</keyword>
<evidence type="ECO:0000256" key="4">
    <source>
        <dbReference type="ARBA" id="ARBA00009183"/>
    </source>
</evidence>